<sequence length="139" mass="14965">MTRSFRQPQRYDLSGLATGLRAHAQGLCAELAAVELLIAHRFWLSRADFRDRFISTDRENPDEAASAWVDWIGAAAAMSSGRLVCSSGEAAVLHIAIALATGGPFSTSVLTCLDRANFALVITATVRASGRTDTQVEIR</sequence>
<protein>
    <submittedName>
        <fullName evidence="1">Uncharacterized protein</fullName>
    </submittedName>
</protein>
<evidence type="ECO:0000313" key="2">
    <source>
        <dbReference type="Proteomes" id="UP000680206"/>
    </source>
</evidence>
<gene>
    <name evidence="1" type="ORF">J4709_50180</name>
</gene>
<comment type="caution">
    <text evidence="1">The sequence shown here is derived from an EMBL/GenBank/DDBJ whole genome shotgun (WGS) entry which is preliminary data.</text>
</comment>
<keyword evidence="2" id="KW-1185">Reference proteome</keyword>
<accession>A0ABS3S9S1</accession>
<name>A0ABS3S9S1_9ACTN</name>
<organism evidence="1 2">
    <name type="scientific">Actinomadura violacea</name>
    <dbReference type="NCBI Taxonomy" id="2819934"/>
    <lineage>
        <taxon>Bacteria</taxon>
        <taxon>Bacillati</taxon>
        <taxon>Actinomycetota</taxon>
        <taxon>Actinomycetes</taxon>
        <taxon>Streptosporangiales</taxon>
        <taxon>Thermomonosporaceae</taxon>
        <taxon>Actinomadura</taxon>
    </lineage>
</organism>
<evidence type="ECO:0000313" key="1">
    <source>
        <dbReference type="EMBL" id="MBO2465754.1"/>
    </source>
</evidence>
<dbReference type="RefSeq" id="WP_208252597.1">
    <property type="nucleotide sequence ID" value="NZ_JAGEPF010000051.1"/>
</dbReference>
<reference evidence="1 2" key="1">
    <citation type="submission" date="2021-03" db="EMBL/GenBank/DDBJ databases">
        <title>Actinomadura violae sp. nov., isolated from lichen in Thailand.</title>
        <authorList>
            <person name="Kanchanasin P."/>
            <person name="Saeng-In P."/>
            <person name="Phongsopitanun W."/>
            <person name="Yuki M."/>
            <person name="Kudo T."/>
            <person name="Ohkuma M."/>
            <person name="Tanasupawat S."/>
        </authorList>
    </citation>
    <scope>NUCLEOTIDE SEQUENCE [LARGE SCALE GENOMIC DNA]</scope>
    <source>
        <strain evidence="1 2">LCR2-06</strain>
    </source>
</reference>
<dbReference type="Proteomes" id="UP000680206">
    <property type="component" value="Unassembled WGS sequence"/>
</dbReference>
<dbReference type="EMBL" id="JAGEPF010000051">
    <property type="protein sequence ID" value="MBO2465754.1"/>
    <property type="molecule type" value="Genomic_DNA"/>
</dbReference>
<proteinExistence type="predicted"/>